<organism evidence="1 2">
    <name type="scientific">Leucocoprinus leucothites</name>
    <dbReference type="NCBI Taxonomy" id="201217"/>
    <lineage>
        <taxon>Eukaryota</taxon>
        <taxon>Fungi</taxon>
        <taxon>Dikarya</taxon>
        <taxon>Basidiomycota</taxon>
        <taxon>Agaricomycotina</taxon>
        <taxon>Agaricomycetes</taxon>
        <taxon>Agaricomycetidae</taxon>
        <taxon>Agaricales</taxon>
        <taxon>Agaricineae</taxon>
        <taxon>Agaricaceae</taxon>
        <taxon>Leucocoprinus</taxon>
    </lineage>
</organism>
<evidence type="ECO:0000313" key="1">
    <source>
        <dbReference type="EMBL" id="KAF5347324.1"/>
    </source>
</evidence>
<name>A0A8H5FSD2_9AGAR</name>
<dbReference type="Proteomes" id="UP000559027">
    <property type="component" value="Unassembled WGS sequence"/>
</dbReference>
<keyword evidence="2" id="KW-1185">Reference proteome</keyword>
<dbReference type="OrthoDB" id="10590098at2759"/>
<reference evidence="1 2" key="1">
    <citation type="journal article" date="2020" name="ISME J.">
        <title>Uncovering the hidden diversity of litter-decomposition mechanisms in mushroom-forming fungi.</title>
        <authorList>
            <person name="Floudas D."/>
            <person name="Bentzer J."/>
            <person name="Ahren D."/>
            <person name="Johansson T."/>
            <person name="Persson P."/>
            <person name="Tunlid A."/>
        </authorList>
    </citation>
    <scope>NUCLEOTIDE SEQUENCE [LARGE SCALE GENOMIC DNA]</scope>
    <source>
        <strain evidence="1 2">CBS 146.42</strain>
    </source>
</reference>
<comment type="caution">
    <text evidence="1">The sequence shown here is derived from an EMBL/GenBank/DDBJ whole genome shotgun (WGS) entry which is preliminary data.</text>
</comment>
<sequence>MSLSASDHGGRWLVASSLAKKYFLYDLGSDSSKPRDLFDPGNTKDCLTSFTLWLDTAKENLCFRIATWKGSSPKERGQATRTRVYEVSILESEGSVSVSVKSVYETRGYFHGLQRLSIALSAENMVDAWVEDRMDIPKWTLRLCHYSRQNDYGPLADDAVVTVGAADDFSVKQVFITSEGQVAVVGIQCIVIYSISQLRESNKQVALPLHRINLICSSASIAAPFSSRGFDWMIVSQRDEFWLIRLARGASNPPKVVTLGRNPRSRGEGWFPGLVGRDAALAMYCYWTMKIITYSWDSETTQCKFNIKRVRIPDTARPARLINIGLDMIEGRLVFLDASKSSCIILDTITETL</sequence>
<evidence type="ECO:0000313" key="2">
    <source>
        <dbReference type="Proteomes" id="UP000559027"/>
    </source>
</evidence>
<accession>A0A8H5FSD2</accession>
<protein>
    <submittedName>
        <fullName evidence="1">Uncharacterized protein</fullName>
    </submittedName>
</protein>
<proteinExistence type="predicted"/>
<dbReference type="AlphaFoldDB" id="A0A8H5FSD2"/>
<gene>
    <name evidence="1" type="ORF">D9756_009912</name>
</gene>
<dbReference type="EMBL" id="JAACJO010000026">
    <property type="protein sequence ID" value="KAF5347324.1"/>
    <property type="molecule type" value="Genomic_DNA"/>
</dbReference>